<reference evidence="2 3" key="1">
    <citation type="journal article" date="2015" name="Genome Biol. Evol.">
        <title>The genome of winter moth (Operophtera brumata) provides a genomic perspective on sexual dimorphism and phenology.</title>
        <authorList>
            <person name="Derks M.F."/>
            <person name="Smit S."/>
            <person name="Salis L."/>
            <person name="Schijlen E."/>
            <person name="Bossers A."/>
            <person name="Mateman C."/>
            <person name="Pijl A.S."/>
            <person name="de Ridder D."/>
            <person name="Groenen M.A."/>
            <person name="Visser M.E."/>
            <person name="Megens H.J."/>
        </authorList>
    </citation>
    <scope>NUCLEOTIDE SEQUENCE [LARGE SCALE GENOMIC DNA]</scope>
    <source>
        <strain evidence="2">WM2013NL</strain>
        <tissue evidence="2">Head and thorax</tissue>
    </source>
</reference>
<protein>
    <submittedName>
        <fullName evidence="2">Putative swap mrna splicing regulator</fullName>
    </submittedName>
</protein>
<evidence type="ECO:0000313" key="3">
    <source>
        <dbReference type="Proteomes" id="UP000037510"/>
    </source>
</evidence>
<accession>A0A0L7LLC3</accession>
<feature type="compositionally biased region" description="Pro residues" evidence="1">
    <location>
        <begin position="517"/>
        <end position="533"/>
    </location>
</feature>
<gene>
    <name evidence="2" type="ORF">OBRU01_06442</name>
</gene>
<sequence>MAGCDLFSFLTGDADDAEHQRQLLIEEKEKAMYSGRKSRRERRAHRDKKLATRVVSPPSYAAPSSLPEKSPSRSPSRSPSPEAAGQIQFITSFGGDEDEPKPRELYHRHTSFYKKLATRVVSPPSYAAPSLLPEKSPTRSPSPEAAGQIQFITSFGGDEDDAKPRELYQRHTSSFYKKLATRVVSPPSGAAPSSLLEKSPSQSPSRSPSPDAAGQIQFITSFGGDEDEAKPPAPSSHPEKSPSRSPSSEAAGQIQFITSFGGEEDEAKPRELYHRHTSSFYKKLTTRLVSPPSYAAPSSLPEKSPSQSPSRSPSPEASRQIQFITSFGGDEDDAKPLSRYYGRRKEDNSSSELSVDSASSDDELHKHKRHSKPTVSRYYGRRKEDKSSSELSVDTASSDDELHKHKRHSKPTVSRYYGRRKKDKSSSELSVDSASSDDELHKHKGGTQSRLSRATTDAGRKTSRRASSQWTPPQVTTSCTNISKCVIEAALKADCLALLRTQKHSVKDSAPYRADEPPLPPLPPLHTLPPPPFIRKRNQEEDYTRSYHQDKRDDRSRSKSPKRIPVWETQRDSYPDSRRPKYQEDGDYRYENTRRYDNRYEQNQPSQVDNRWDSSRRRPYGNRGGYRGYTRPPLPPGVGPANWQRDQGYEDDDRSQLVRIGFIDLKWSFYLRNSHK</sequence>
<feature type="compositionally biased region" description="Polar residues" evidence="1">
    <location>
        <begin position="446"/>
        <end position="455"/>
    </location>
</feature>
<evidence type="ECO:0000256" key="1">
    <source>
        <dbReference type="SAM" id="MobiDB-lite"/>
    </source>
</evidence>
<proteinExistence type="predicted"/>
<feature type="compositionally biased region" description="Low complexity" evidence="1">
    <location>
        <begin position="185"/>
        <end position="210"/>
    </location>
</feature>
<name>A0A0L7LLC3_OPEBR</name>
<feature type="compositionally biased region" description="Low complexity" evidence="1">
    <location>
        <begin position="290"/>
        <end position="320"/>
    </location>
</feature>
<feature type="region of interest" description="Disordered" evidence="1">
    <location>
        <begin position="28"/>
        <end position="106"/>
    </location>
</feature>
<dbReference type="EMBL" id="JTDY01000751">
    <property type="protein sequence ID" value="KOB76016.1"/>
    <property type="molecule type" value="Genomic_DNA"/>
</dbReference>
<evidence type="ECO:0000313" key="2">
    <source>
        <dbReference type="EMBL" id="KOB76016.1"/>
    </source>
</evidence>
<feature type="compositionally biased region" description="Basic and acidic residues" evidence="1">
    <location>
        <begin position="569"/>
        <end position="600"/>
    </location>
</feature>
<dbReference type="STRING" id="104452.A0A0L7LLC3"/>
<feature type="compositionally biased region" description="Basic residues" evidence="1">
    <location>
        <begin position="36"/>
        <end position="48"/>
    </location>
</feature>
<keyword evidence="3" id="KW-1185">Reference proteome</keyword>
<comment type="caution">
    <text evidence="2">The sequence shown here is derived from an EMBL/GenBank/DDBJ whole genome shotgun (WGS) entry which is preliminary data.</text>
</comment>
<feature type="region of interest" description="Disordered" evidence="1">
    <location>
        <begin position="505"/>
        <end position="654"/>
    </location>
</feature>
<feature type="compositionally biased region" description="Polar residues" evidence="1">
    <location>
        <begin position="465"/>
        <end position="477"/>
    </location>
</feature>
<dbReference type="AlphaFoldDB" id="A0A0L7LLC3"/>
<organism evidence="2 3">
    <name type="scientific">Operophtera brumata</name>
    <name type="common">Winter moth</name>
    <name type="synonym">Phalaena brumata</name>
    <dbReference type="NCBI Taxonomy" id="104452"/>
    <lineage>
        <taxon>Eukaryota</taxon>
        <taxon>Metazoa</taxon>
        <taxon>Ecdysozoa</taxon>
        <taxon>Arthropoda</taxon>
        <taxon>Hexapoda</taxon>
        <taxon>Insecta</taxon>
        <taxon>Pterygota</taxon>
        <taxon>Neoptera</taxon>
        <taxon>Endopterygota</taxon>
        <taxon>Lepidoptera</taxon>
        <taxon>Glossata</taxon>
        <taxon>Ditrysia</taxon>
        <taxon>Geometroidea</taxon>
        <taxon>Geometridae</taxon>
        <taxon>Larentiinae</taxon>
        <taxon>Operophtera</taxon>
    </lineage>
</organism>
<dbReference type="Proteomes" id="UP000037510">
    <property type="component" value="Unassembled WGS sequence"/>
</dbReference>
<feature type="compositionally biased region" description="Basic and acidic residues" evidence="1">
    <location>
        <begin position="537"/>
        <end position="557"/>
    </location>
</feature>
<feature type="region of interest" description="Disordered" evidence="1">
    <location>
        <begin position="125"/>
        <end position="272"/>
    </location>
</feature>
<feature type="region of interest" description="Disordered" evidence="1">
    <location>
        <begin position="290"/>
        <end position="477"/>
    </location>
</feature>
<feature type="compositionally biased region" description="Low complexity" evidence="1">
    <location>
        <begin position="56"/>
        <end position="82"/>
    </location>
</feature>